<feature type="signal peptide" evidence="1">
    <location>
        <begin position="1"/>
        <end position="21"/>
    </location>
</feature>
<evidence type="ECO:0008006" key="4">
    <source>
        <dbReference type="Google" id="ProtNLM"/>
    </source>
</evidence>
<gene>
    <name evidence="2" type="ORF">GCM10022278_28280</name>
</gene>
<keyword evidence="1" id="KW-0732">Signal</keyword>
<dbReference type="Proteomes" id="UP001501337">
    <property type="component" value="Unassembled WGS sequence"/>
</dbReference>
<protein>
    <recommendedName>
        <fullName evidence="4">Flagella basal body P-ring formation protein FlgA</fullName>
    </recommendedName>
</protein>
<feature type="chain" id="PRO_5047476723" description="Flagella basal body P-ring formation protein FlgA" evidence="1">
    <location>
        <begin position="22"/>
        <end position="245"/>
    </location>
</feature>
<name>A0ABP7PP19_9GAMM</name>
<evidence type="ECO:0000313" key="3">
    <source>
        <dbReference type="Proteomes" id="UP001501337"/>
    </source>
</evidence>
<comment type="caution">
    <text evidence="2">The sequence shown here is derived from an EMBL/GenBank/DDBJ whole genome shotgun (WGS) entry which is preliminary data.</text>
</comment>
<sequence length="245" mass="26738">MCKNRWLGLVIPLLLSDLAFAEEHWPELDFPPEAKVELIAEESWVAGFLPVRIFEVTAISREKDIFSWLAADWLRNGRHCLLNSEPLEALEDVPPGLKHKPKVLSCLLDEYVVVGEFSAGLRGAALISLSAPARAKKRPTSSTVLALQSYVGGRILSQEHNDFGPRQATTVALEAKGQPDFVVGSLAGALIKNNWRVERLRGLPGSGHMGRELVAVREDERLLVSVQALGTAYSGVVAVIEKGGE</sequence>
<proteinExistence type="predicted"/>
<accession>A0ABP7PP19</accession>
<evidence type="ECO:0000313" key="2">
    <source>
        <dbReference type="EMBL" id="GAA3968871.1"/>
    </source>
</evidence>
<organism evidence="2 3">
    <name type="scientific">Allohahella marinimesophila</name>
    <dbReference type="NCBI Taxonomy" id="1054972"/>
    <lineage>
        <taxon>Bacteria</taxon>
        <taxon>Pseudomonadati</taxon>
        <taxon>Pseudomonadota</taxon>
        <taxon>Gammaproteobacteria</taxon>
        <taxon>Oceanospirillales</taxon>
        <taxon>Hahellaceae</taxon>
        <taxon>Allohahella</taxon>
    </lineage>
</organism>
<reference evidence="3" key="1">
    <citation type="journal article" date="2019" name="Int. J. Syst. Evol. Microbiol.">
        <title>The Global Catalogue of Microorganisms (GCM) 10K type strain sequencing project: providing services to taxonomists for standard genome sequencing and annotation.</title>
        <authorList>
            <consortium name="The Broad Institute Genomics Platform"/>
            <consortium name="The Broad Institute Genome Sequencing Center for Infectious Disease"/>
            <person name="Wu L."/>
            <person name="Ma J."/>
        </authorList>
    </citation>
    <scope>NUCLEOTIDE SEQUENCE [LARGE SCALE GENOMIC DNA]</scope>
    <source>
        <strain evidence="3">JCM 17555</strain>
    </source>
</reference>
<keyword evidence="3" id="KW-1185">Reference proteome</keyword>
<evidence type="ECO:0000256" key="1">
    <source>
        <dbReference type="SAM" id="SignalP"/>
    </source>
</evidence>
<dbReference type="EMBL" id="BAABBO010000012">
    <property type="protein sequence ID" value="GAA3968871.1"/>
    <property type="molecule type" value="Genomic_DNA"/>
</dbReference>